<dbReference type="EMBL" id="QRBE01000002">
    <property type="protein sequence ID" value="RDS83621.1"/>
    <property type="molecule type" value="Genomic_DNA"/>
</dbReference>
<gene>
    <name evidence="2" type="ORF">DWU98_04630</name>
</gene>
<dbReference type="OrthoDB" id="5523683at2"/>
<evidence type="ECO:0000313" key="2">
    <source>
        <dbReference type="EMBL" id="RDS83621.1"/>
    </source>
</evidence>
<feature type="compositionally biased region" description="Basic and acidic residues" evidence="1">
    <location>
        <begin position="213"/>
        <end position="225"/>
    </location>
</feature>
<reference evidence="2 3" key="1">
    <citation type="submission" date="2018-07" db="EMBL/GenBank/DDBJ databases">
        <title>Dyella monticola sp. nov. and Dyella psychrodurans sp. nov. isolated from monsoon evergreen broad-leaved forest soil of Dinghu Mountain, China.</title>
        <authorList>
            <person name="Gao Z."/>
            <person name="Qiu L."/>
        </authorList>
    </citation>
    <scope>NUCLEOTIDE SEQUENCE [LARGE SCALE GENOMIC DNA]</scope>
    <source>
        <strain evidence="2 3">4G-K06</strain>
    </source>
</reference>
<name>A0A370X5V4_9GAMM</name>
<sequence>MPEVSFRMDGRGKVHQYQKDSYFAAYQNKGRYVTMNVQDFAAWKNAGKRTFSNKVTDPNTGKNYAYHAGDFYEFDKTQVHNLGRPLKNNSWNMGFGTWKGENDAMKDRFAKGELIDRRRADRVAGPLEPMDVGTYAAPVAIGHSRFPVLPKAQGAWEANNDHIASGESIKRRNPHNAQQAYDEGLAIAIDNPRMHASKAASNFASFSPTYGSRQKEMDTEPDSTQRARIEGDVAHPARAFYRDALMQLHGAPGQDYSALHHVHQPKLNFTQKSSQFTLTGAYRYMFKSSGKFNQHLGAGRGFNPDDPGHEVQQLPNREFKYSQPNPAKTQGSMFVMRLTSLMKTLKLAK</sequence>
<comment type="caution">
    <text evidence="2">The sequence shown here is derived from an EMBL/GenBank/DDBJ whole genome shotgun (WGS) entry which is preliminary data.</text>
</comment>
<dbReference type="AlphaFoldDB" id="A0A370X5V4"/>
<organism evidence="2 3">
    <name type="scientific">Dyella monticola</name>
    <dbReference type="NCBI Taxonomy" id="1927958"/>
    <lineage>
        <taxon>Bacteria</taxon>
        <taxon>Pseudomonadati</taxon>
        <taxon>Pseudomonadota</taxon>
        <taxon>Gammaproteobacteria</taxon>
        <taxon>Lysobacterales</taxon>
        <taxon>Rhodanobacteraceae</taxon>
        <taxon>Dyella</taxon>
    </lineage>
</organism>
<evidence type="ECO:0000256" key="1">
    <source>
        <dbReference type="SAM" id="MobiDB-lite"/>
    </source>
</evidence>
<protein>
    <submittedName>
        <fullName evidence="2">Uncharacterized protein</fullName>
    </submittedName>
</protein>
<feature type="region of interest" description="Disordered" evidence="1">
    <location>
        <begin position="205"/>
        <end position="225"/>
    </location>
</feature>
<proteinExistence type="predicted"/>
<dbReference type="RefSeq" id="WP_115494333.1">
    <property type="nucleotide sequence ID" value="NZ_QRBE01000002.1"/>
</dbReference>
<accession>A0A370X5V4</accession>
<keyword evidence="3" id="KW-1185">Reference proteome</keyword>
<evidence type="ECO:0000313" key="3">
    <source>
        <dbReference type="Proteomes" id="UP000254258"/>
    </source>
</evidence>
<dbReference type="Proteomes" id="UP000254258">
    <property type="component" value="Unassembled WGS sequence"/>
</dbReference>